<dbReference type="Gene3D" id="1.10.10.200">
    <property type="match status" value="1"/>
</dbReference>
<name>A0A8D0HRP2_SPHPU</name>
<dbReference type="Ensembl" id="ENSSPUT00000026463.1">
    <property type="protein sequence ID" value="ENSSPUP00000024791.1"/>
    <property type="gene ID" value="ENSSPUG00000019003.1"/>
</dbReference>
<comment type="subcellular location">
    <subcellularLocation>
        <location evidence="1">Mitochondrion</location>
    </subcellularLocation>
</comment>
<organism evidence="5 6">
    <name type="scientific">Sphenodon punctatus</name>
    <name type="common">Tuatara</name>
    <name type="synonym">Hatteria punctata</name>
    <dbReference type="NCBI Taxonomy" id="8508"/>
    <lineage>
        <taxon>Eukaryota</taxon>
        <taxon>Metazoa</taxon>
        <taxon>Chordata</taxon>
        <taxon>Craniata</taxon>
        <taxon>Vertebrata</taxon>
        <taxon>Euteleostomi</taxon>
        <taxon>Lepidosauria</taxon>
        <taxon>Sphenodontia</taxon>
        <taxon>Sphenodontidae</taxon>
        <taxon>Sphenodon</taxon>
    </lineage>
</organism>
<dbReference type="FunFam" id="1.10.10.200:FF:000002">
    <property type="entry name" value="Probable transcriptional regulatory protein CLM62_37755"/>
    <property type="match status" value="1"/>
</dbReference>
<evidence type="ECO:0000313" key="6">
    <source>
        <dbReference type="Proteomes" id="UP000694392"/>
    </source>
</evidence>
<proteinExistence type="inferred from homology"/>
<dbReference type="GeneTree" id="ENSGT00390000012820"/>
<dbReference type="GO" id="GO:0005739">
    <property type="term" value="C:mitochondrion"/>
    <property type="evidence" value="ECO:0007669"/>
    <property type="project" value="UniProtKB-SubCell"/>
</dbReference>
<protein>
    <submittedName>
        <fullName evidence="5">Translational activator of cytochrome c oxidase I</fullName>
    </submittedName>
</protein>
<evidence type="ECO:0000259" key="4">
    <source>
        <dbReference type="Pfam" id="PF20772"/>
    </source>
</evidence>
<dbReference type="InterPro" id="IPR017856">
    <property type="entry name" value="Integrase-like_N"/>
</dbReference>
<dbReference type="SUPFAM" id="SSF75625">
    <property type="entry name" value="YebC-like"/>
    <property type="match status" value="1"/>
</dbReference>
<feature type="region of interest" description="Disordered" evidence="3">
    <location>
        <begin position="232"/>
        <end position="252"/>
    </location>
</feature>
<dbReference type="InterPro" id="IPR029072">
    <property type="entry name" value="YebC-like"/>
</dbReference>
<accession>A0A8D0HRP2</accession>
<reference evidence="5" key="2">
    <citation type="submission" date="2025-09" db="UniProtKB">
        <authorList>
            <consortium name="Ensembl"/>
        </authorList>
    </citation>
    <scope>IDENTIFICATION</scope>
</reference>
<dbReference type="InterPro" id="IPR049083">
    <property type="entry name" value="TACO1_YebC_N"/>
</dbReference>
<dbReference type="InterPro" id="IPR026564">
    <property type="entry name" value="Transcrip_reg_TACO1-like_dom3"/>
</dbReference>
<evidence type="ECO:0000313" key="5">
    <source>
        <dbReference type="Ensembl" id="ENSSPUP00000024791.1"/>
    </source>
</evidence>
<dbReference type="InterPro" id="IPR002876">
    <property type="entry name" value="Transcrip_reg_TACO1-like"/>
</dbReference>
<dbReference type="Proteomes" id="UP000694392">
    <property type="component" value="Unplaced"/>
</dbReference>
<keyword evidence="6" id="KW-1185">Reference proteome</keyword>
<evidence type="ECO:0000256" key="2">
    <source>
        <dbReference type="ARBA" id="ARBA00008724"/>
    </source>
</evidence>
<evidence type="ECO:0000256" key="3">
    <source>
        <dbReference type="SAM" id="MobiDB-lite"/>
    </source>
</evidence>
<dbReference type="PANTHER" id="PTHR12532:SF0">
    <property type="entry name" value="TRANSLATIONAL ACTIVATOR OF CYTOCHROME C OXIDASE 1"/>
    <property type="match status" value="1"/>
</dbReference>
<sequence length="300" mass="33108">MSATMLVGLSLTRASVPYCWRFLGAALSISGPNRTLRTSCPTFSGHNKWSKVKNIKGPKDLERSRIFQKLSMMIRLTVREGGPNPDLNRHLANVIEQCRSKNMPKASIEAAISGGDKAKASSHLLYGVRGPGGSCLLVEVLADNTTRFLNRLRYLLNRHGLFVPCQRCTRSVRSCTRWACPLSPPGWNSFPVSPSSCRTRRWSRLPTCWPHSGNIRTLFECTTTSCRWGETGAGAEGRQGRQIQPPAPRLADSFPVPSRLGQRLWFYLRRPSSASALRHFHGVCPAAEELLVPAPAGCPG</sequence>
<reference evidence="5" key="1">
    <citation type="submission" date="2025-08" db="UniProtKB">
        <authorList>
            <consortium name="Ensembl"/>
        </authorList>
    </citation>
    <scope>IDENTIFICATION</scope>
</reference>
<dbReference type="AlphaFoldDB" id="A0A8D0HRP2"/>
<dbReference type="Pfam" id="PF20772">
    <property type="entry name" value="TACO1_YebC_N"/>
    <property type="match status" value="1"/>
</dbReference>
<feature type="domain" description="TACO1/YebC-like N-terminal" evidence="4">
    <location>
        <begin position="47"/>
        <end position="115"/>
    </location>
</feature>
<comment type="similarity">
    <text evidence="2">Belongs to the TACO1 family.</text>
</comment>
<dbReference type="PANTHER" id="PTHR12532">
    <property type="entry name" value="TRANSLATIONAL ACTIVATOR OF CYTOCHROME C OXIDASE 1"/>
    <property type="match status" value="1"/>
</dbReference>
<dbReference type="Gene3D" id="3.30.70.980">
    <property type="match status" value="1"/>
</dbReference>
<gene>
    <name evidence="5" type="primary">TACO1</name>
</gene>
<evidence type="ECO:0000256" key="1">
    <source>
        <dbReference type="ARBA" id="ARBA00004173"/>
    </source>
</evidence>